<dbReference type="SMART" id="SM00192">
    <property type="entry name" value="LDLa"/>
    <property type="match status" value="3"/>
</dbReference>
<dbReference type="FunFam" id="2.40.10.10:FF:000003">
    <property type="entry name" value="Transmembrane serine protease 3"/>
    <property type="match status" value="1"/>
</dbReference>
<dbReference type="Gene3D" id="4.10.400.10">
    <property type="entry name" value="Low-density Lipoprotein Receptor"/>
    <property type="match status" value="3"/>
</dbReference>
<feature type="disulfide bond" evidence="6">
    <location>
        <begin position="728"/>
        <end position="746"/>
    </location>
</feature>
<evidence type="ECO:0000313" key="11">
    <source>
        <dbReference type="EMBL" id="KAK9889389.1"/>
    </source>
</evidence>
<feature type="disulfide bond" evidence="6">
    <location>
        <begin position="809"/>
        <end position="824"/>
    </location>
</feature>
<evidence type="ECO:0000256" key="7">
    <source>
        <dbReference type="RuleBase" id="RU363034"/>
    </source>
</evidence>
<dbReference type="CDD" id="cd00190">
    <property type="entry name" value="Tryp_SPc"/>
    <property type="match status" value="1"/>
</dbReference>
<dbReference type="InterPro" id="IPR009003">
    <property type="entry name" value="Peptidase_S1_PA"/>
</dbReference>
<dbReference type="EMBL" id="JARQZJ010000122">
    <property type="protein sequence ID" value="KAK9889389.1"/>
    <property type="molecule type" value="Genomic_DNA"/>
</dbReference>
<comment type="caution">
    <text evidence="11">The sequence shown here is derived from an EMBL/GenBank/DDBJ whole genome shotgun (WGS) entry which is preliminary data.</text>
</comment>
<keyword evidence="5" id="KW-0325">Glycoprotein</keyword>
<evidence type="ECO:0000259" key="10">
    <source>
        <dbReference type="PROSITE" id="PS50240"/>
    </source>
</evidence>
<dbReference type="InterPro" id="IPR023415">
    <property type="entry name" value="LDLR_class-A_CS"/>
</dbReference>
<comment type="caution">
    <text evidence="6">Lacks conserved residue(s) required for the propagation of feature annotation.</text>
</comment>
<dbReference type="PANTHER" id="PTHR24252">
    <property type="entry name" value="ACROSIN-RELATED"/>
    <property type="match status" value="1"/>
</dbReference>
<feature type="disulfide bond" evidence="6">
    <location>
        <begin position="1217"/>
        <end position="1235"/>
    </location>
</feature>
<dbReference type="Pfam" id="PF00089">
    <property type="entry name" value="Trypsin"/>
    <property type="match status" value="1"/>
</dbReference>
<name>A0AAW1V8B3_9CUCU</name>
<dbReference type="PROSITE" id="PS00135">
    <property type="entry name" value="TRYPSIN_SER"/>
    <property type="match status" value="1"/>
</dbReference>
<feature type="compositionally biased region" description="Basic and acidic residues" evidence="8">
    <location>
        <begin position="338"/>
        <end position="348"/>
    </location>
</feature>
<dbReference type="SUPFAM" id="SSF50494">
    <property type="entry name" value="Trypsin-like serine proteases"/>
    <property type="match status" value="1"/>
</dbReference>
<dbReference type="InterPro" id="IPR001254">
    <property type="entry name" value="Trypsin_dom"/>
</dbReference>
<evidence type="ECO:0000313" key="12">
    <source>
        <dbReference type="Proteomes" id="UP001431783"/>
    </source>
</evidence>
<protein>
    <recommendedName>
        <fullName evidence="10">Peptidase S1 domain-containing protein</fullName>
    </recommendedName>
</protein>
<feature type="disulfide bond" evidence="6">
    <location>
        <begin position="1229"/>
        <end position="1244"/>
    </location>
</feature>
<evidence type="ECO:0000256" key="6">
    <source>
        <dbReference type="PROSITE-ProRule" id="PRU00124"/>
    </source>
</evidence>
<keyword evidence="3 7" id="KW-0720">Serine protease</keyword>
<feature type="disulfide bond" evidence="6">
    <location>
        <begin position="740"/>
        <end position="755"/>
    </location>
</feature>
<dbReference type="SUPFAM" id="SSF57424">
    <property type="entry name" value="LDL receptor-like module"/>
    <property type="match status" value="3"/>
</dbReference>
<keyword evidence="1 7" id="KW-0645">Protease</keyword>
<keyword evidence="9" id="KW-0812">Transmembrane</keyword>
<dbReference type="AlphaFoldDB" id="A0AAW1V8B3"/>
<keyword evidence="9" id="KW-0472">Membrane</keyword>
<dbReference type="GO" id="GO:0006508">
    <property type="term" value="P:proteolysis"/>
    <property type="evidence" value="ECO:0007669"/>
    <property type="project" value="UniProtKB-KW"/>
</dbReference>
<dbReference type="InterPro" id="IPR036055">
    <property type="entry name" value="LDL_receptor-like_sf"/>
</dbReference>
<dbReference type="CDD" id="cd00112">
    <property type="entry name" value="LDLa"/>
    <property type="match status" value="3"/>
</dbReference>
<dbReference type="GO" id="GO:0004252">
    <property type="term" value="F:serine-type endopeptidase activity"/>
    <property type="evidence" value="ECO:0007669"/>
    <property type="project" value="InterPro"/>
</dbReference>
<feature type="region of interest" description="Disordered" evidence="8">
    <location>
        <begin position="338"/>
        <end position="362"/>
    </location>
</feature>
<evidence type="ECO:0000256" key="4">
    <source>
        <dbReference type="ARBA" id="ARBA00023157"/>
    </source>
</evidence>
<feature type="domain" description="Peptidase S1" evidence="10">
    <location>
        <begin position="957"/>
        <end position="1194"/>
    </location>
</feature>
<dbReference type="Gene3D" id="2.40.10.10">
    <property type="entry name" value="Trypsin-like serine proteases"/>
    <property type="match status" value="2"/>
</dbReference>
<evidence type="ECO:0000256" key="9">
    <source>
        <dbReference type="SAM" id="Phobius"/>
    </source>
</evidence>
<keyword evidence="2 7" id="KW-0378">Hydrolase</keyword>
<feature type="transmembrane region" description="Helical" evidence="9">
    <location>
        <begin position="32"/>
        <end position="55"/>
    </location>
</feature>
<evidence type="ECO:0000256" key="1">
    <source>
        <dbReference type="ARBA" id="ARBA00022670"/>
    </source>
</evidence>
<dbReference type="PROSITE" id="PS50240">
    <property type="entry name" value="TRYPSIN_DOM"/>
    <property type="match status" value="1"/>
</dbReference>
<keyword evidence="4 6" id="KW-1015">Disulfide bond</keyword>
<dbReference type="InterPro" id="IPR033116">
    <property type="entry name" value="TRYPSIN_SER"/>
</dbReference>
<dbReference type="InterPro" id="IPR018114">
    <property type="entry name" value="TRYPSIN_HIS"/>
</dbReference>
<dbReference type="PRINTS" id="PR00261">
    <property type="entry name" value="LDLRECEPTOR"/>
</dbReference>
<evidence type="ECO:0000256" key="5">
    <source>
        <dbReference type="ARBA" id="ARBA00023180"/>
    </source>
</evidence>
<evidence type="ECO:0000256" key="2">
    <source>
        <dbReference type="ARBA" id="ARBA00022801"/>
    </source>
</evidence>
<dbReference type="PROSITE" id="PS01209">
    <property type="entry name" value="LDLRA_1"/>
    <property type="match status" value="2"/>
</dbReference>
<dbReference type="PROSITE" id="PS00134">
    <property type="entry name" value="TRYPSIN_HIS"/>
    <property type="match status" value="1"/>
</dbReference>
<accession>A0AAW1V8B3</accession>
<keyword evidence="12" id="KW-1185">Reference proteome</keyword>
<evidence type="ECO:0000256" key="3">
    <source>
        <dbReference type="ARBA" id="ARBA00022825"/>
    </source>
</evidence>
<reference evidence="11 12" key="1">
    <citation type="submission" date="2023-03" db="EMBL/GenBank/DDBJ databases">
        <title>Genome insight into feeding habits of ladybird beetles.</title>
        <authorList>
            <person name="Li H.-S."/>
            <person name="Huang Y.-H."/>
            <person name="Pang H."/>
        </authorList>
    </citation>
    <scope>NUCLEOTIDE SEQUENCE [LARGE SCALE GENOMIC DNA]</scope>
    <source>
        <strain evidence="11">SYSU_2023b</strain>
        <tissue evidence="11">Whole body</tissue>
    </source>
</reference>
<dbReference type="InterPro" id="IPR043504">
    <property type="entry name" value="Peptidase_S1_PA_chymotrypsin"/>
</dbReference>
<feature type="disulfide bond" evidence="6">
    <location>
        <begin position="721"/>
        <end position="733"/>
    </location>
</feature>
<gene>
    <name evidence="11" type="ORF">WA026_004663</name>
</gene>
<dbReference type="Pfam" id="PF00057">
    <property type="entry name" value="Ldl_recept_a"/>
    <property type="match status" value="3"/>
</dbReference>
<dbReference type="InterPro" id="IPR002172">
    <property type="entry name" value="LDrepeatLR_classA_rpt"/>
</dbReference>
<dbReference type="Proteomes" id="UP001431783">
    <property type="component" value="Unassembled WGS sequence"/>
</dbReference>
<sequence>MSTLNELQENYNRRPLSPWQEAPRSRDRLCPVALAIASFIVLLVVLTVAGLALYMGALHSEFSSPLVAFSCSIKVLRGDRFVGAFQEKARRYSSQLETLYKKSTLGPALIECNVDRFGEDTYTIYFTLTFDRKRMPRSNVPIEKSIADVISADILSKKPIFKSVRFAPGSMRIQEVNLGPTYNTKVASPNESRKRGGVVLKSPLMKNISLAISSTKKKIATSPQGSFKITKTEADITEKQDLTNGKAKLKSHTDHTSIPKILKTLPPIQKVNQSRTETSSVHPRTSVMTSTNVVPIITLEVTSKPLLQTQTEATTAPFIKSDLFDKAPWTPMIFNKSDSSRGDIEIRSNNKSRQNISNNNERKKKYPIYTSFTNPSLTIFQKKTNPLAVTNVKGHPLPVNKIEEITEPIIRSTIKFEEIFPNIPMVTSGVEKITKNSVQIDNGKNNASTDVYKRYEKIRNISSIFHDLVASMQDQDKTLHTKTTLHSELANNFSAVAEGIEDMNFGQGQVEVVDVDEDLLIKATTKIPLVTLLPAKSNSGVGKPLRKRPFRKNVTTSNQDERGFGEITHLENTEIQSEPIIKETKNYFEDFKIVGMLNFAPEKMEDESATEYVRRAKMESSTKIIPLNNDFMMFFSNFSTFNKHEPNVLTPERIKLLSEISKIYDDNNTKSTQESVISTKAVRPVHAVNSFGFKSMNKYLNKVVTNDKKESTMEILNPVTCGKDDITCGDGECLSKYSRCNHLRDCPDGRDEQNCTCADYLRTQYLNKKICDGIIDCWDFSDEHNCEWCRPDQHICTNSKSCIDKEKVCDGVKDCLEGDDERKCLNVGKNLDEAEHFTYHSEGSVMVRKFGVWGTFCVDNLHQYYNTTSAHGNIDDLGEKICRSLTYNEIASVSTLVHKQVPDQMKFYELILNKTEDHESSWLFEESSCTQRRVLQVKCESLECGIRPEIVKHTARIVGGKNAGTGSWPWQAALYKEGEFQCGGSLLSNRWIISAGHCFYKSQEYWVARLGALRRSTVLPSPYEQLKPIQKIFIHPGYENNGFVNDIALLRMKTSVTFSDYIRPVCLPKLEESLEDDVQCTILGWGQLSEVGRIFPDTLQEVQLPVISTSECRKRTVFLPLYNITEEMFCAGYDRGGRDACLGDSGGPLICPEENGRWVIHGITSNGYGCARANRPGVYTKVSSYIKWIQDYLTIRDTDDSLTSIERKNHKCSGHRCPLGQCLPKSQICNGYTECSDGSDEVNC</sequence>
<dbReference type="SMART" id="SM00020">
    <property type="entry name" value="Tryp_SPc"/>
    <property type="match status" value="1"/>
</dbReference>
<dbReference type="PROSITE" id="PS50068">
    <property type="entry name" value="LDLRA_2"/>
    <property type="match status" value="3"/>
</dbReference>
<organism evidence="11 12">
    <name type="scientific">Henosepilachna vigintioctopunctata</name>
    <dbReference type="NCBI Taxonomy" id="420089"/>
    <lineage>
        <taxon>Eukaryota</taxon>
        <taxon>Metazoa</taxon>
        <taxon>Ecdysozoa</taxon>
        <taxon>Arthropoda</taxon>
        <taxon>Hexapoda</taxon>
        <taxon>Insecta</taxon>
        <taxon>Pterygota</taxon>
        <taxon>Neoptera</taxon>
        <taxon>Endopterygota</taxon>
        <taxon>Coleoptera</taxon>
        <taxon>Polyphaga</taxon>
        <taxon>Cucujiformia</taxon>
        <taxon>Coccinelloidea</taxon>
        <taxon>Coccinellidae</taxon>
        <taxon>Epilachninae</taxon>
        <taxon>Epilachnini</taxon>
        <taxon>Henosepilachna</taxon>
    </lineage>
</organism>
<proteinExistence type="predicted"/>
<dbReference type="PANTHER" id="PTHR24252:SF27">
    <property type="entry name" value="TRANSMEMBRANE PROTEASE SERINE 3-LIKE"/>
    <property type="match status" value="1"/>
</dbReference>
<keyword evidence="9" id="KW-1133">Transmembrane helix</keyword>
<feature type="compositionally biased region" description="Low complexity" evidence="8">
    <location>
        <begin position="349"/>
        <end position="359"/>
    </location>
</feature>
<evidence type="ECO:0000256" key="8">
    <source>
        <dbReference type="SAM" id="MobiDB-lite"/>
    </source>
</evidence>